<evidence type="ECO:0000256" key="3">
    <source>
        <dbReference type="ARBA" id="ARBA00022722"/>
    </source>
</evidence>
<evidence type="ECO:0000313" key="8">
    <source>
        <dbReference type="Proteomes" id="UP000220922"/>
    </source>
</evidence>
<accession>A0A2H3KTE4</accession>
<dbReference type="AlphaFoldDB" id="A0A2H3KTE4"/>
<dbReference type="Proteomes" id="UP000220922">
    <property type="component" value="Unassembled WGS sequence"/>
</dbReference>
<protein>
    <recommendedName>
        <fullName evidence="9">DUF86 domain-containing protein</fullName>
    </recommendedName>
</protein>
<dbReference type="InterPro" id="IPR008201">
    <property type="entry name" value="HepT-like"/>
</dbReference>
<keyword evidence="3" id="KW-0540">Nuclease</keyword>
<evidence type="ECO:0000256" key="5">
    <source>
        <dbReference type="ARBA" id="ARBA00022801"/>
    </source>
</evidence>
<dbReference type="EMBL" id="LYXE01000094">
    <property type="protein sequence ID" value="PDV98548.1"/>
    <property type="molecule type" value="Genomic_DNA"/>
</dbReference>
<organism evidence="7 8">
    <name type="scientific">Candidatus Chloroploca asiatica</name>
    <dbReference type="NCBI Taxonomy" id="1506545"/>
    <lineage>
        <taxon>Bacteria</taxon>
        <taxon>Bacillati</taxon>
        <taxon>Chloroflexota</taxon>
        <taxon>Chloroflexia</taxon>
        <taxon>Chloroflexales</taxon>
        <taxon>Chloroflexineae</taxon>
        <taxon>Oscillochloridaceae</taxon>
        <taxon>Candidatus Chloroploca</taxon>
    </lineage>
</organism>
<dbReference type="InterPro" id="IPR037038">
    <property type="entry name" value="HepT-like_sf"/>
</dbReference>
<gene>
    <name evidence="7" type="ORF">A9Q02_22320</name>
</gene>
<dbReference type="PANTHER" id="PTHR34139">
    <property type="entry name" value="UPF0331 PROTEIN MJ0127"/>
    <property type="match status" value="1"/>
</dbReference>
<name>A0A2H3KTE4_9CHLR</name>
<dbReference type="GO" id="GO:0110001">
    <property type="term" value="C:toxin-antitoxin complex"/>
    <property type="evidence" value="ECO:0007669"/>
    <property type="project" value="InterPro"/>
</dbReference>
<dbReference type="GO" id="GO:0004540">
    <property type="term" value="F:RNA nuclease activity"/>
    <property type="evidence" value="ECO:0007669"/>
    <property type="project" value="InterPro"/>
</dbReference>
<dbReference type="GO" id="GO:0000166">
    <property type="term" value="F:nucleotide binding"/>
    <property type="evidence" value="ECO:0007669"/>
    <property type="project" value="UniProtKB-KW"/>
</dbReference>
<reference evidence="7 8" key="1">
    <citation type="submission" date="2016-05" db="EMBL/GenBank/DDBJ databases">
        <authorList>
            <person name="Lavstsen T."/>
            <person name="Jespersen J.S."/>
        </authorList>
    </citation>
    <scope>NUCLEOTIDE SEQUENCE [LARGE SCALE GENOMIC DNA]</scope>
    <source>
        <strain evidence="7 8">B7-9</strain>
    </source>
</reference>
<dbReference type="GO" id="GO:0016787">
    <property type="term" value="F:hydrolase activity"/>
    <property type="evidence" value="ECO:0007669"/>
    <property type="project" value="UniProtKB-KW"/>
</dbReference>
<dbReference type="OrthoDB" id="159782at2"/>
<dbReference type="InterPro" id="IPR051813">
    <property type="entry name" value="HepT_RNase_toxin"/>
</dbReference>
<evidence type="ECO:0000313" key="7">
    <source>
        <dbReference type="EMBL" id="PDV98548.1"/>
    </source>
</evidence>
<proteinExistence type="inferred from homology"/>
<evidence type="ECO:0000256" key="6">
    <source>
        <dbReference type="ARBA" id="ARBA00024207"/>
    </source>
</evidence>
<dbReference type="RefSeq" id="WP_097653427.1">
    <property type="nucleotide sequence ID" value="NZ_LYXE01000094.1"/>
</dbReference>
<evidence type="ECO:0000256" key="4">
    <source>
        <dbReference type="ARBA" id="ARBA00022741"/>
    </source>
</evidence>
<evidence type="ECO:0000256" key="1">
    <source>
        <dbReference type="ARBA" id="ARBA00022553"/>
    </source>
</evidence>
<keyword evidence="8" id="KW-1185">Reference proteome</keyword>
<evidence type="ECO:0000256" key="2">
    <source>
        <dbReference type="ARBA" id="ARBA00022649"/>
    </source>
</evidence>
<comment type="caution">
    <text evidence="7">The sequence shown here is derived from an EMBL/GenBank/DDBJ whole genome shotgun (WGS) entry which is preliminary data.</text>
</comment>
<dbReference type="Pfam" id="PF01934">
    <property type="entry name" value="HepT-like"/>
    <property type="match status" value="1"/>
</dbReference>
<keyword evidence="1" id="KW-0597">Phosphoprotein</keyword>
<dbReference type="Gene3D" id="1.20.120.580">
    <property type="entry name" value="bsu32300-like"/>
    <property type="match status" value="1"/>
</dbReference>
<keyword evidence="5" id="KW-0378">Hydrolase</keyword>
<keyword evidence="2" id="KW-1277">Toxin-antitoxin system</keyword>
<keyword evidence="4" id="KW-0547">Nucleotide-binding</keyword>
<sequence length="111" mass="12414">MSDDTIYLQHILACISRIERHVAGGREAFLASDLLQDATLRNLQTLSEATQRLSAAAKATQPQIPWAQIAAFRNVLVHVYLSIDLEQIWIVIHHDIPPLKQAVRALLDAQP</sequence>
<comment type="similarity">
    <text evidence="6">Belongs to the HepT RNase toxin family.</text>
</comment>
<evidence type="ECO:0008006" key="9">
    <source>
        <dbReference type="Google" id="ProtNLM"/>
    </source>
</evidence>
<dbReference type="PANTHER" id="PTHR34139:SF1">
    <property type="entry name" value="RNASE MJ1380-RELATED"/>
    <property type="match status" value="1"/>
</dbReference>